<evidence type="ECO:0000256" key="7">
    <source>
        <dbReference type="ARBA" id="ARBA00022833"/>
    </source>
</evidence>
<evidence type="ECO:0000256" key="8">
    <source>
        <dbReference type="ARBA" id="ARBA00022989"/>
    </source>
</evidence>
<dbReference type="PANTHER" id="PTHR42837:SF2">
    <property type="entry name" value="MEMBRANE METALLOPROTEASE ARASP2, CHLOROPLASTIC-RELATED"/>
    <property type="match status" value="1"/>
</dbReference>
<dbReference type="InterPro" id="IPR004387">
    <property type="entry name" value="Pept_M50_Zn"/>
</dbReference>
<keyword evidence="6" id="KW-0378">Hydrolase</keyword>
<evidence type="ECO:0000256" key="11">
    <source>
        <dbReference type="SAM" id="Phobius"/>
    </source>
</evidence>
<feature type="transmembrane region" description="Helical" evidence="11">
    <location>
        <begin position="128"/>
        <end position="155"/>
    </location>
</feature>
<comment type="subcellular location">
    <subcellularLocation>
        <location evidence="2">Membrane</location>
        <topology evidence="2">Multi-pass membrane protein</topology>
    </subcellularLocation>
</comment>
<dbReference type="InterPro" id="IPR008915">
    <property type="entry name" value="Peptidase_M50"/>
</dbReference>
<evidence type="ECO:0000256" key="4">
    <source>
        <dbReference type="ARBA" id="ARBA00022670"/>
    </source>
</evidence>
<dbReference type="RefSeq" id="WP_386765650.1">
    <property type="nucleotide sequence ID" value="NZ_JBHSTI010000008.1"/>
</dbReference>
<feature type="transmembrane region" description="Helical" evidence="11">
    <location>
        <begin position="360"/>
        <end position="379"/>
    </location>
</feature>
<keyword evidence="8 11" id="KW-1133">Transmembrane helix</keyword>
<evidence type="ECO:0000313" key="14">
    <source>
        <dbReference type="Proteomes" id="UP001596138"/>
    </source>
</evidence>
<evidence type="ECO:0000256" key="2">
    <source>
        <dbReference type="ARBA" id="ARBA00004141"/>
    </source>
</evidence>
<evidence type="ECO:0000256" key="6">
    <source>
        <dbReference type="ARBA" id="ARBA00022801"/>
    </source>
</evidence>
<keyword evidence="14" id="KW-1185">Reference proteome</keyword>
<dbReference type="EMBL" id="JBHSTI010000008">
    <property type="protein sequence ID" value="MFC6237917.1"/>
    <property type="molecule type" value="Genomic_DNA"/>
</dbReference>
<accession>A0ABW1SZP7</accession>
<feature type="domain" description="Peptidase M50" evidence="12">
    <location>
        <begin position="12"/>
        <end position="399"/>
    </location>
</feature>
<name>A0ABW1SZP7_9ACTN</name>
<comment type="cofactor">
    <cofactor evidence="1">
        <name>Zn(2+)</name>
        <dbReference type="ChEBI" id="CHEBI:29105"/>
    </cofactor>
</comment>
<proteinExistence type="inferred from homology"/>
<evidence type="ECO:0000256" key="3">
    <source>
        <dbReference type="ARBA" id="ARBA00007931"/>
    </source>
</evidence>
<dbReference type="Proteomes" id="UP001596138">
    <property type="component" value="Unassembled WGS sequence"/>
</dbReference>
<feature type="transmembrane region" description="Helical" evidence="11">
    <location>
        <begin position="421"/>
        <end position="442"/>
    </location>
</feature>
<evidence type="ECO:0000259" key="12">
    <source>
        <dbReference type="Pfam" id="PF02163"/>
    </source>
</evidence>
<reference evidence="14" key="1">
    <citation type="journal article" date="2019" name="Int. J. Syst. Evol. Microbiol.">
        <title>The Global Catalogue of Microorganisms (GCM) 10K type strain sequencing project: providing services to taxonomists for standard genome sequencing and annotation.</title>
        <authorList>
            <consortium name="The Broad Institute Genomics Platform"/>
            <consortium name="The Broad Institute Genome Sequencing Center for Infectious Disease"/>
            <person name="Wu L."/>
            <person name="Ma J."/>
        </authorList>
    </citation>
    <scope>NUCLEOTIDE SEQUENCE [LARGE SCALE GENOMIC DNA]</scope>
    <source>
        <strain evidence="14">CGMCC 4.7317</strain>
    </source>
</reference>
<evidence type="ECO:0000256" key="5">
    <source>
        <dbReference type="ARBA" id="ARBA00022692"/>
    </source>
</evidence>
<dbReference type="Pfam" id="PF02163">
    <property type="entry name" value="Peptidase_M50"/>
    <property type="match status" value="1"/>
</dbReference>
<evidence type="ECO:0000256" key="1">
    <source>
        <dbReference type="ARBA" id="ARBA00001947"/>
    </source>
</evidence>
<keyword evidence="10 11" id="KW-0472">Membrane</keyword>
<dbReference type="Gene3D" id="2.30.42.10">
    <property type="match status" value="1"/>
</dbReference>
<gene>
    <name evidence="13" type="ORF">ACFQGU_08510</name>
</gene>
<organism evidence="13 14">
    <name type="scientific">Longivirga aurantiaca</name>
    <dbReference type="NCBI Taxonomy" id="1837743"/>
    <lineage>
        <taxon>Bacteria</taxon>
        <taxon>Bacillati</taxon>
        <taxon>Actinomycetota</taxon>
        <taxon>Actinomycetes</taxon>
        <taxon>Sporichthyales</taxon>
        <taxon>Sporichthyaceae</taxon>
        <taxon>Longivirga</taxon>
    </lineage>
</organism>
<keyword evidence="5 11" id="KW-0812">Transmembrane</keyword>
<dbReference type="PANTHER" id="PTHR42837">
    <property type="entry name" value="REGULATOR OF SIGMA-E PROTEASE RSEP"/>
    <property type="match status" value="1"/>
</dbReference>
<protein>
    <submittedName>
        <fullName evidence="13">M50 family metallopeptidase</fullName>
    </submittedName>
</protein>
<evidence type="ECO:0000256" key="10">
    <source>
        <dbReference type="ARBA" id="ARBA00023136"/>
    </source>
</evidence>
<keyword evidence="4" id="KW-0645">Protease</keyword>
<dbReference type="SUPFAM" id="SSF50156">
    <property type="entry name" value="PDZ domain-like"/>
    <property type="match status" value="1"/>
</dbReference>
<evidence type="ECO:0000256" key="9">
    <source>
        <dbReference type="ARBA" id="ARBA00023049"/>
    </source>
</evidence>
<dbReference type="InterPro" id="IPR036034">
    <property type="entry name" value="PDZ_sf"/>
</dbReference>
<keyword evidence="7" id="KW-0862">Zinc</keyword>
<sequence>MILLEMLGWLIFLIGVGVSIGLHEVGHLLPAKAFGVKVTQYMVGFGPTAWARRRGETEYGVKWIPLGGYIRMIGMYPPEKGADPTMLRASSTGRWSTLINDARQASLEEVKPEDADRVFYKLPVRKRIVVMLGGPVMNLLLALVMFTIVISAIGLQVDLQGNPNLTNRVGAVVQCLPTKDDPQGDAAANGECSGSTPTPAYAGGLKVADTILSVAGTPTATWEEVQAAIKAAPTGDVVVVVDREGEQVVLTVPLEAIDRPVLDEEGNPTGETEERNFLGIAPATERVTQPVTAVPGYVWDLSVRSVATIVTLPVRLWELAVSTFTDAPRDDQGIVGPVGVGRITGEIVALDDTPVIDKTAYILSLLAGLNLFLFLFNLIPLLPLDGGHVAGAVWESIKRGWARLRHKPDPGPVDIAKALPVTYVISIFLVGMGALVLLADLIEPISLRG</sequence>
<comment type="caution">
    <text evidence="13">The sequence shown here is derived from an EMBL/GenBank/DDBJ whole genome shotgun (WGS) entry which is preliminary data.</text>
</comment>
<dbReference type="CDD" id="cd06163">
    <property type="entry name" value="S2P-M50_PDZ_RseP-like"/>
    <property type="match status" value="1"/>
</dbReference>
<keyword evidence="9" id="KW-0482">Metalloprotease</keyword>
<evidence type="ECO:0000313" key="13">
    <source>
        <dbReference type="EMBL" id="MFC6237917.1"/>
    </source>
</evidence>
<comment type="similarity">
    <text evidence="3">Belongs to the peptidase M50B family.</text>
</comment>